<gene>
    <name evidence="2" type="ORF">GXW78_22640</name>
</gene>
<sequence length="417" mass="43440">MTDAFTLPIQVVGAGPLSAWLVEDHSVPVVSVAWAWPGGASMDTAGHEGTAALAAAMLTEGAGDLRALAFADALRDSAIGLNFTAGRDNFEGSFRCLADALPEALRLAKLAMTAPRMDADALERVRARAIAGARTQLETPRGQAGRAFWASAFPGHPAGRPPNGTAESLTIIRPEALSATLDAQLRRDGLLVAVAGAIRPAELAELMQDLFGALPAGAPATPPPLPRFASFGRQVVPVPGPQSQVVFGQPGIPPQDPSWETAQIVLRVLGGGGFSSRLMEAVRVQRGLTYGVGVGIDTLFGGGVIAGSFATENGKVAEALDVTRGVWAELAQQGPTDAELEESVAYLTGSLPLQFTDSRRIAATLLAMRRNDRPLDWLSGRNDRLRAITRADAVRCAGTLLKPDALAVTVAGEPVGL</sequence>
<reference evidence="3" key="1">
    <citation type="journal article" date="2021" name="Syst. Appl. Microbiol.">
        <title>Roseomonas hellenica sp. nov., isolated from roots of wild-growing Alkanna tinctoria.</title>
        <authorList>
            <person name="Rat A."/>
            <person name="Naranjo H.D."/>
            <person name="Lebbe L."/>
            <person name="Cnockaert M."/>
            <person name="Krigas N."/>
            <person name="Grigoriadou K."/>
            <person name="Maloupa E."/>
            <person name="Willems A."/>
        </authorList>
    </citation>
    <scope>NUCLEOTIDE SEQUENCE [LARGE SCALE GENOMIC DNA]</scope>
    <source>
        <strain evidence="3">LMG 31159</strain>
    </source>
</reference>
<comment type="caution">
    <text evidence="2">The sequence shown here is derived from an EMBL/GenBank/DDBJ whole genome shotgun (WGS) entry which is preliminary data.</text>
</comment>
<dbReference type="RefSeq" id="WP_211871190.1">
    <property type="nucleotide sequence ID" value="NZ_JAAEDI010000029.1"/>
</dbReference>
<organism evidence="2 3">
    <name type="scientific">Neoroseomonas terrae</name>
    <dbReference type="NCBI Taxonomy" id="424799"/>
    <lineage>
        <taxon>Bacteria</taxon>
        <taxon>Pseudomonadati</taxon>
        <taxon>Pseudomonadota</taxon>
        <taxon>Alphaproteobacteria</taxon>
        <taxon>Acetobacterales</taxon>
        <taxon>Acetobacteraceae</taxon>
        <taxon>Neoroseomonas</taxon>
    </lineage>
</organism>
<protein>
    <submittedName>
        <fullName evidence="2">Insulinase family protein</fullName>
    </submittedName>
</protein>
<dbReference type="Pfam" id="PF05193">
    <property type="entry name" value="Peptidase_M16_C"/>
    <property type="match status" value="1"/>
</dbReference>
<accession>A0ABS5EN57</accession>
<dbReference type="EMBL" id="JAAEDI010000029">
    <property type="protein sequence ID" value="MBR0652472.1"/>
    <property type="molecule type" value="Genomic_DNA"/>
</dbReference>
<dbReference type="Gene3D" id="3.30.830.10">
    <property type="entry name" value="Metalloenzyme, LuxS/M16 peptidase-like"/>
    <property type="match status" value="2"/>
</dbReference>
<evidence type="ECO:0000313" key="3">
    <source>
        <dbReference type="Proteomes" id="UP000698752"/>
    </source>
</evidence>
<evidence type="ECO:0000313" key="2">
    <source>
        <dbReference type="EMBL" id="MBR0652472.1"/>
    </source>
</evidence>
<dbReference type="Proteomes" id="UP000698752">
    <property type="component" value="Unassembled WGS sequence"/>
</dbReference>
<dbReference type="InterPro" id="IPR007863">
    <property type="entry name" value="Peptidase_M16_C"/>
</dbReference>
<dbReference type="PANTHER" id="PTHR11851:SF224">
    <property type="entry name" value="PROCESSING PROTEASE"/>
    <property type="match status" value="1"/>
</dbReference>
<evidence type="ECO:0000259" key="1">
    <source>
        <dbReference type="Pfam" id="PF05193"/>
    </source>
</evidence>
<feature type="domain" description="Peptidase M16 C-terminal" evidence="1">
    <location>
        <begin position="184"/>
        <end position="345"/>
    </location>
</feature>
<dbReference type="InterPro" id="IPR050361">
    <property type="entry name" value="MPP/UQCRC_Complex"/>
</dbReference>
<dbReference type="SUPFAM" id="SSF63411">
    <property type="entry name" value="LuxS/MPP-like metallohydrolase"/>
    <property type="match status" value="2"/>
</dbReference>
<dbReference type="InterPro" id="IPR011249">
    <property type="entry name" value="Metalloenz_LuxS/M16"/>
</dbReference>
<keyword evidence="3" id="KW-1185">Reference proteome</keyword>
<dbReference type="PANTHER" id="PTHR11851">
    <property type="entry name" value="METALLOPROTEASE"/>
    <property type="match status" value="1"/>
</dbReference>
<proteinExistence type="predicted"/>
<name>A0ABS5EN57_9PROT</name>